<evidence type="ECO:0000259" key="2">
    <source>
        <dbReference type="Pfam" id="PF03732"/>
    </source>
</evidence>
<dbReference type="Proteomes" id="UP000436088">
    <property type="component" value="Unassembled WGS sequence"/>
</dbReference>
<comment type="caution">
    <text evidence="3">The sequence shown here is derived from an EMBL/GenBank/DDBJ whole genome shotgun (WGS) entry which is preliminary data.</text>
</comment>
<gene>
    <name evidence="3" type="ORF">F3Y22_tig00116964pilonHSYRG00066</name>
</gene>
<name>A0A6A2WK65_HIBSY</name>
<reference evidence="3" key="1">
    <citation type="submission" date="2019-09" db="EMBL/GenBank/DDBJ databases">
        <title>Draft genome information of white flower Hibiscus syriacus.</title>
        <authorList>
            <person name="Kim Y.-M."/>
        </authorList>
    </citation>
    <scope>NUCLEOTIDE SEQUENCE [LARGE SCALE GENOMIC DNA]</scope>
    <source>
        <strain evidence="3">YM2019G1</strain>
    </source>
</reference>
<feature type="domain" description="Retrotransposon gag" evidence="2">
    <location>
        <begin position="124"/>
        <end position="184"/>
    </location>
</feature>
<protein>
    <recommendedName>
        <fullName evidence="2">Retrotransposon gag domain-containing protein</fullName>
    </recommendedName>
</protein>
<sequence>MEGDIPILILTGILCEGLHPHPDIFCIDLGTFGKVEVILYHILMVVELEAIEAEHLKLIGILQFLRKLQMIWGRLMLVEQCCVYFKDQLRGITRASSYVGEYWIEETKCVHDEMVYPIDRRLKAIVSLLKDDALSWWNSVKMTTPRDQLTYEYFQSTFRSRFVGSRYLKEQKQVFMDLKQEKDELYAGKQVTKTLASSHNKMKYSDRVDLTAAYKSDTNDFRPTSPGHSPSIGHSTPPNGHS</sequence>
<dbReference type="Pfam" id="PF03732">
    <property type="entry name" value="Retrotrans_gag"/>
    <property type="match status" value="1"/>
</dbReference>
<dbReference type="AlphaFoldDB" id="A0A6A2WK65"/>
<evidence type="ECO:0000313" key="3">
    <source>
        <dbReference type="EMBL" id="KAE8659091.1"/>
    </source>
</evidence>
<dbReference type="EMBL" id="VEPZ02001738">
    <property type="protein sequence ID" value="KAE8659091.1"/>
    <property type="molecule type" value="Genomic_DNA"/>
</dbReference>
<feature type="region of interest" description="Disordered" evidence="1">
    <location>
        <begin position="215"/>
        <end position="242"/>
    </location>
</feature>
<feature type="compositionally biased region" description="Polar residues" evidence="1">
    <location>
        <begin position="226"/>
        <end position="242"/>
    </location>
</feature>
<evidence type="ECO:0000313" key="4">
    <source>
        <dbReference type="Proteomes" id="UP000436088"/>
    </source>
</evidence>
<accession>A0A6A2WK65</accession>
<organism evidence="3 4">
    <name type="scientific">Hibiscus syriacus</name>
    <name type="common">Rose of Sharon</name>
    <dbReference type="NCBI Taxonomy" id="106335"/>
    <lineage>
        <taxon>Eukaryota</taxon>
        <taxon>Viridiplantae</taxon>
        <taxon>Streptophyta</taxon>
        <taxon>Embryophyta</taxon>
        <taxon>Tracheophyta</taxon>
        <taxon>Spermatophyta</taxon>
        <taxon>Magnoliopsida</taxon>
        <taxon>eudicotyledons</taxon>
        <taxon>Gunneridae</taxon>
        <taxon>Pentapetalae</taxon>
        <taxon>rosids</taxon>
        <taxon>malvids</taxon>
        <taxon>Malvales</taxon>
        <taxon>Malvaceae</taxon>
        <taxon>Malvoideae</taxon>
        <taxon>Hibiscus</taxon>
    </lineage>
</organism>
<evidence type="ECO:0000256" key="1">
    <source>
        <dbReference type="SAM" id="MobiDB-lite"/>
    </source>
</evidence>
<keyword evidence="4" id="KW-1185">Reference proteome</keyword>
<dbReference type="InterPro" id="IPR005162">
    <property type="entry name" value="Retrotrans_gag_dom"/>
</dbReference>
<proteinExistence type="predicted"/>